<sequence>MNSDTKFYDADAMCDSLEINKENENPDSSYHSPQLMLSPEESSDLESYSDNPLSEEDLVPPDSHLRGKDHMKAVPNLRLVLPCTLSNDDFNDICNAAYGLYHKLKRGKQDAIPNIPGEDDKIQVRTSNSISFFEDVPKMKVEFSANLKMEDDGLEVDRLLRNRLEKEIKKDLSTTNNPYLELISFLERKCKQMRRIVRLFKSQRHIQKLRPLDAQQHWNTEKLTREEHDKRFTRWDAAMAEAWADDAEEKLVVLEEGGFVGIRGDEAEFCWETCSGLESKVNKHLEYQLDEIIEDKFYYKRFSLADVLEMKDVENDKFFEKARKRLLNGKKFSGVKRLFLGQGKWYPLKAILERHGIPWDPLQEDLGRTFELKLTLPKGTLYRQLLLNLSGLAYYDVELDYWDSDKLNNRELEERLFKGIPFDQQGNPFNFERRDLEGNHQNSAANLY</sequence>
<gene>
    <name evidence="2" type="primary">Cni-C35D10.7</name>
    <name evidence="2" type="synonym">Cnig_chr_III.g10165</name>
    <name evidence="2" type="ORF">B9Z55_010165</name>
</gene>
<keyword evidence="3" id="KW-1185">Reference proteome</keyword>
<evidence type="ECO:0000313" key="3">
    <source>
        <dbReference type="Proteomes" id="UP000230233"/>
    </source>
</evidence>
<name>A0A2G5UEN5_9PELO</name>
<dbReference type="Proteomes" id="UP000230233">
    <property type="component" value="Chromosome III"/>
</dbReference>
<reference evidence="3" key="1">
    <citation type="submission" date="2017-10" db="EMBL/GenBank/DDBJ databases">
        <title>Rapid genome shrinkage in a self-fertile nematode reveals novel sperm competition proteins.</title>
        <authorList>
            <person name="Yin D."/>
            <person name="Schwarz E.M."/>
            <person name="Thomas C.G."/>
            <person name="Felde R.L."/>
            <person name="Korf I.F."/>
            <person name="Cutter A.D."/>
            <person name="Schartner C.M."/>
            <person name="Ralston E.J."/>
            <person name="Meyer B.J."/>
            <person name="Haag E.S."/>
        </authorList>
    </citation>
    <scope>NUCLEOTIDE SEQUENCE [LARGE SCALE GENOMIC DNA]</scope>
    <source>
        <strain evidence="3">JU1422</strain>
    </source>
</reference>
<feature type="region of interest" description="Disordered" evidence="1">
    <location>
        <begin position="17"/>
        <end position="67"/>
    </location>
</feature>
<organism evidence="2 3">
    <name type="scientific">Caenorhabditis nigoni</name>
    <dbReference type="NCBI Taxonomy" id="1611254"/>
    <lineage>
        <taxon>Eukaryota</taxon>
        <taxon>Metazoa</taxon>
        <taxon>Ecdysozoa</taxon>
        <taxon>Nematoda</taxon>
        <taxon>Chromadorea</taxon>
        <taxon>Rhabditida</taxon>
        <taxon>Rhabditina</taxon>
        <taxon>Rhabditomorpha</taxon>
        <taxon>Rhabditoidea</taxon>
        <taxon>Rhabditidae</taxon>
        <taxon>Peloderinae</taxon>
        <taxon>Caenorhabditis</taxon>
    </lineage>
</organism>
<protein>
    <submittedName>
        <fullName evidence="2">Uncharacterized protein</fullName>
    </submittedName>
</protein>
<dbReference type="EMBL" id="PDUG01000003">
    <property type="protein sequence ID" value="PIC38018.1"/>
    <property type="molecule type" value="Genomic_DNA"/>
</dbReference>
<accession>A0A2G5UEN5</accession>
<evidence type="ECO:0000313" key="2">
    <source>
        <dbReference type="EMBL" id="PIC38018.1"/>
    </source>
</evidence>
<proteinExistence type="predicted"/>
<dbReference type="AlphaFoldDB" id="A0A2G5UEN5"/>
<dbReference type="OrthoDB" id="5877806at2759"/>
<evidence type="ECO:0000256" key="1">
    <source>
        <dbReference type="SAM" id="MobiDB-lite"/>
    </source>
</evidence>
<comment type="caution">
    <text evidence="2">The sequence shown here is derived from an EMBL/GenBank/DDBJ whole genome shotgun (WGS) entry which is preliminary data.</text>
</comment>